<dbReference type="AlphaFoldDB" id="A0AA36EPG7"/>
<evidence type="ECO:0000256" key="1">
    <source>
        <dbReference type="SAM" id="MobiDB-lite"/>
    </source>
</evidence>
<accession>A0AA36EPG7</accession>
<sequence>MLTVSVRHHLSEKIKLVLAMLNQIKGVSEGDALLKQEGYKSKEKPQPQVKKPTEEQQPKIDMKVYAVFPTKDDFTLAGKHGSRIADDFTLVDLPSMNLNDWISLFLIFFRKMNRSINQLFLI</sequence>
<proteinExistence type="predicted"/>
<evidence type="ECO:0000313" key="2">
    <source>
        <dbReference type="EMBL" id="CAI9300865.1"/>
    </source>
</evidence>
<protein>
    <submittedName>
        <fullName evidence="2">Uncharacterized protein</fullName>
    </submittedName>
</protein>
<keyword evidence="3" id="KW-1185">Reference proteome</keyword>
<organism evidence="2 3">
    <name type="scientific">Lactuca saligna</name>
    <name type="common">Willowleaf lettuce</name>
    <dbReference type="NCBI Taxonomy" id="75948"/>
    <lineage>
        <taxon>Eukaryota</taxon>
        <taxon>Viridiplantae</taxon>
        <taxon>Streptophyta</taxon>
        <taxon>Embryophyta</taxon>
        <taxon>Tracheophyta</taxon>
        <taxon>Spermatophyta</taxon>
        <taxon>Magnoliopsida</taxon>
        <taxon>eudicotyledons</taxon>
        <taxon>Gunneridae</taxon>
        <taxon>Pentapetalae</taxon>
        <taxon>asterids</taxon>
        <taxon>campanulids</taxon>
        <taxon>Asterales</taxon>
        <taxon>Asteraceae</taxon>
        <taxon>Cichorioideae</taxon>
        <taxon>Cichorieae</taxon>
        <taxon>Lactucinae</taxon>
        <taxon>Lactuca</taxon>
    </lineage>
</organism>
<feature type="region of interest" description="Disordered" evidence="1">
    <location>
        <begin position="36"/>
        <end position="57"/>
    </location>
</feature>
<gene>
    <name evidence="2" type="ORF">LSALG_LOCUS39467</name>
</gene>
<reference evidence="2" key="1">
    <citation type="submission" date="2023-04" db="EMBL/GenBank/DDBJ databases">
        <authorList>
            <person name="Vijverberg K."/>
            <person name="Xiong W."/>
            <person name="Schranz E."/>
        </authorList>
    </citation>
    <scope>NUCLEOTIDE SEQUENCE</scope>
</reference>
<name>A0AA36EPG7_LACSI</name>
<dbReference type="EMBL" id="OX465085">
    <property type="protein sequence ID" value="CAI9300865.1"/>
    <property type="molecule type" value="Genomic_DNA"/>
</dbReference>
<dbReference type="Proteomes" id="UP001177003">
    <property type="component" value="Chromosome 9"/>
</dbReference>
<evidence type="ECO:0000313" key="3">
    <source>
        <dbReference type="Proteomes" id="UP001177003"/>
    </source>
</evidence>